<proteinExistence type="predicted"/>
<accession>A0A4U0S239</accession>
<evidence type="ECO:0000313" key="2">
    <source>
        <dbReference type="EMBL" id="TKA02910.1"/>
    </source>
</evidence>
<gene>
    <name evidence="2" type="ORF">FCI23_38265</name>
</gene>
<evidence type="ECO:0000313" key="3">
    <source>
        <dbReference type="Proteomes" id="UP000305778"/>
    </source>
</evidence>
<feature type="region of interest" description="Disordered" evidence="1">
    <location>
        <begin position="118"/>
        <end position="137"/>
    </location>
</feature>
<dbReference type="EMBL" id="SUMC01000061">
    <property type="protein sequence ID" value="TKA02910.1"/>
    <property type="molecule type" value="Genomic_DNA"/>
</dbReference>
<sequence>MGASCTALGELVPAVGAAVSAYGVGVLTRAEDEAAGATVRLGQRLLARILQRTGDRTPIGAAVTDLAEAIEDPDAMAAPRLQIKKLLTGDPELAIELSALLPERSPVQATGMRSVAVGGDNPGIASTGDGATNIQGR</sequence>
<dbReference type="Proteomes" id="UP000305778">
    <property type="component" value="Unassembled WGS sequence"/>
</dbReference>
<keyword evidence="3" id="KW-1185">Reference proteome</keyword>
<protein>
    <submittedName>
        <fullName evidence="2">Uncharacterized protein</fullName>
    </submittedName>
</protein>
<reference evidence="2 3" key="1">
    <citation type="submission" date="2019-04" db="EMBL/GenBank/DDBJ databases">
        <title>Streptomyces oryziradicis sp. nov., a novel actinomycete isolated from rhizosphere soil of rice (Oryza sativa L.).</title>
        <authorList>
            <person name="Li C."/>
        </authorList>
    </citation>
    <scope>NUCLEOTIDE SEQUENCE [LARGE SCALE GENOMIC DNA]</scope>
    <source>
        <strain evidence="2 3">NEAU-C40</strain>
    </source>
</reference>
<evidence type="ECO:0000256" key="1">
    <source>
        <dbReference type="SAM" id="MobiDB-lite"/>
    </source>
</evidence>
<organism evidence="2 3">
    <name type="scientific">Actinacidiphila oryziradicis</name>
    <dbReference type="NCBI Taxonomy" id="2571141"/>
    <lineage>
        <taxon>Bacteria</taxon>
        <taxon>Bacillati</taxon>
        <taxon>Actinomycetota</taxon>
        <taxon>Actinomycetes</taxon>
        <taxon>Kitasatosporales</taxon>
        <taxon>Streptomycetaceae</taxon>
        <taxon>Actinacidiphila</taxon>
    </lineage>
</organism>
<dbReference type="AlphaFoldDB" id="A0A4U0S239"/>
<name>A0A4U0S239_9ACTN</name>
<dbReference type="OrthoDB" id="4246518at2"/>
<comment type="caution">
    <text evidence="2">The sequence shown here is derived from an EMBL/GenBank/DDBJ whole genome shotgun (WGS) entry which is preliminary data.</text>
</comment>